<proteinExistence type="inferred from homology"/>
<dbReference type="SUPFAM" id="SSF53613">
    <property type="entry name" value="Ribokinase-like"/>
    <property type="match status" value="1"/>
</dbReference>
<dbReference type="PANTHER" id="PTHR45769:SF3">
    <property type="entry name" value="ADENOSINE KINASE"/>
    <property type="match status" value="1"/>
</dbReference>
<gene>
    <name evidence="7" type="ORF">DILT_LOCUS17499</name>
</gene>
<dbReference type="GO" id="GO:0006144">
    <property type="term" value="P:purine nucleobase metabolic process"/>
    <property type="evidence" value="ECO:0007669"/>
    <property type="project" value="TreeGrafter"/>
</dbReference>
<keyword evidence="6" id="KW-0460">Magnesium</keyword>
<reference evidence="7 8" key="1">
    <citation type="submission" date="2018-11" db="EMBL/GenBank/DDBJ databases">
        <authorList>
            <consortium name="Pathogen Informatics"/>
        </authorList>
    </citation>
    <scope>NUCLEOTIDE SEQUENCE [LARGE SCALE GENOMIC DNA]</scope>
</reference>
<comment type="function">
    <text evidence="6">ATP dependent phosphorylation of adenosine and other related nucleoside analogs to monophosphate derivatives.</text>
</comment>
<dbReference type="PANTHER" id="PTHR45769">
    <property type="entry name" value="ADENOSINE KINASE"/>
    <property type="match status" value="1"/>
</dbReference>
<evidence type="ECO:0000256" key="4">
    <source>
        <dbReference type="ARBA" id="ARBA00022777"/>
    </source>
</evidence>
<evidence type="ECO:0000256" key="5">
    <source>
        <dbReference type="ARBA" id="ARBA00022840"/>
    </source>
</evidence>
<dbReference type="GO" id="GO:0005634">
    <property type="term" value="C:nucleus"/>
    <property type="evidence" value="ECO:0007669"/>
    <property type="project" value="UniProtKB-SubCell"/>
</dbReference>
<dbReference type="InterPro" id="IPR001805">
    <property type="entry name" value="Adenokinase"/>
</dbReference>
<protein>
    <recommendedName>
        <fullName evidence="6">Adenosine kinase</fullName>
        <shortName evidence="6">AK</shortName>
        <ecNumber evidence="6">2.7.1.20</ecNumber>
    </recommendedName>
    <alternativeName>
        <fullName evidence="6">Adenosine 5'-phosphotransferase</fullName>
    </alternativeName>
</protein>
<dbReference type="GO" id="GO:0005524">
    <property type="term" value="F:ATP binding"/>
    <property type="evidence" value="ECO:0007669"/>
    <property type="project" value="UniProtKB-UniRule"/>
</dbReference>
<evidence type="ECO:0000256" key="2">
    <source>
        <dbReference type="ARBA" id="ARBA00022679"/>
    </source>
</evidence>
<dbReference type="GO" id="GO:0005829">
    <property type="term" value="C:cytosol"/>
    <property type="evidence" value="ECO:0007669"/>
    <property type="project" value="TreeGrafter"/>
</dbReference>
<dbReference type="EC" id="2.7.1.20" evidence="6"/>
<evidence type="ECO:0000256" key="3">
    <source>
        <dbReference type="ARBA" id="ARBA00022741"/>
    </source>
</evidence>
<accession>A0A3P7R490</accession>
<dbReference type="GO" id="GO:0004001">
    <property type="term" value="F:adenosine kinase activity"/>
    <property type="evidence" value="ECO:0007669"/>
    <property type="project" value="UniProtKB-UniRule"/>
</dbReference>
<keyword evidence="6" id="KW-0660">Purine salvage</keyword>
<dbReference type="OrthoDB" id="432447at2759"/>
<dbReference type="Gene3D" id="3.40.1190.20">
    <property type="match status" value="1"/>
</dbReference>
<evidence type="ECO:0000256" key="1">
    <source>
        <dbReference type="ARBA" id="ARBA00010688"/>
    </source>
</evidence>
<keyword evidence="3 6" id="KW-0547">Nucleotide-binding</keyword>
<comment type="pathway">
    <text evidence="6">Purine metabolism; AMP biosynthesis via salvage pathway; AMP from adenosine: step 1/1.</text>
</comment>
<keyword evidence="4 6" id="KW-0418">Kinase</keyword>
<comment type="cofactor">
    <cofactor evidence="6">
        <name>Mg(2+)</name>
        <dbReference type="ChEBI" id="CHEBI:18420"/>
    </cofactor>
    <text evidence="6">Binds 3 Mg(2+) ions per subunit.</text>
</comment>
<feature type="non-terminal residue" evidence="7">
    <location>
        <position position="82"/>
    </location>
</feature>
<evidence type="ECO:0000256" key="6">
    <source>
        <dbReference type="RuleBase" id="RU368116"/>
    </source>
</evidence>
<comment type="similarity">
    <text evidence="1 6">Belongs to the carbohydrate kinase PfkB family.</text>
</comment>
<evidence type="ECO:0000313" key="8">
    <source>
        <dbReference type="Proteomes" id="UP000281553"/>
    </source>
</evidence>
<dbReference type="GO" id="GO:0044209">
    <property type="term" value="P:AMP salvage"/>
    <property type="evidence" value="ECO:0007669"/>
    <property type="project" value="UniProtKB-UniRule"/>
</dbReference>
<keyword evidence="8" id="KW-1185">Reference proteome</keyword>
<dbReference type="GO" id="GO:0006166">
    <property type="term" value="P:purine ribonucleoside salvage"/>
    <property type="evidence" value="ECO:0007669"/>
    <property type="project" value="UniProtKB-KW"/>
</dbReference>
<organism evidence="7 8">
    <name type="scientific">Dibothriocephalus latus</name>
    <name type="common">Fish tapeworm</name>
    <name type="synonym">Diphyllobothrium latum</name>
    <dbReference type="NCBI Taxonomy" id="60516"/>
    <lineage>
        <taxon>Eukaryota</taxon>
        <taxon>Metazoa</taxon>
        <taxon>Spiralia</taxon>
        <taxon>Lophotrochozoa</taxon>
        <taxon>Platyhelminthes</taxon>
        <taxon>Cestoda</taxon>
        <taxon>Eucestoda</taxon>
        <taxon>Diphyllobothriidea</taxon>
        <taxon>Diphyllobothriidae</taxon>
        <taxon>Dibothriocephalus</taxon>
    </lineage>
</organism>
<dbReference type="AlphaFoldDB" id="A0A3P7R490"/>
<evidence type="ECO:0000313" key="7">
    <source>
        <dbReference type="EMBL" id="VDN38016.1"/>
    </source>
</evidence>
<keyword evidence="2 6" id="KW-0808">Transferase</keyword>
<keyword evidence="5 6" id="KW-0067">ATP-binding</keyword>
<sequence>MMTIAEHAVTRRKFVCLNLGACFICRLFSERIARLLPYVDLLLGTGDEALAFAKAHDKKDCSLAAVAKFFAGYGWVGRPRHR</sequence>
<dbReference type="EMBL" id="UYRU01092251">
    <property type="protein sequence ID" value="VDN38016.1"/>
    <property type="molecule type" value="Genomic_DNA"/>
</dbReference>
<comment type="catalytic activity">
    <reaction evidence="6">
        <text>adenosine + ATP = AMP + ADP + H(+)</text>
        <dbReference type="Rhea" id="RHEA:20824"/>
        <dbReference type="ChEBI" id="CHEBI:15378"/>
        <dbReference type="ChEBI" id="CHEBI:16335"/>
        <dbReference type="ChEBI" id="CHEBI:30616"/>
        <dbReference type="ChEBI" id="CHEBI:456215"/>
        <dbReference type="ChEBI" id="CHEBI:456216"/>
        <dbReference type="EC" id="2.7.1.20"/>
    </reaction>
</comment>
<dbReference type="InterPro" id="IPR029056">
    <property type="entry name" value="Ribokinase-like"/>
</dbReference>
<comment type="subunit">
    <text evidence="6">Monomer.</text>
</comment>
<keyword evidence="6" id="KW-0539">Nucleus</keyword>
<comment type="subcellular location">
    <subcellularLocation>
        <location evidence="6">Nucleus</location>
    </subcellularLocation>
</comment>
<name>A0A3P7R490_DIBLA</name>
<dbReference type="Proteomes" id="UP000281553">
    <property type="component" value="Unassembled WGS sequence"/>
</dbReference>